<dbReference type="Gene3D" id="2.40.128.20">
    <property type="match status" value="1"/>
</dbReference>
<evidence type="ECO:0000313" key="6">
    <source>
        <dbReference type="Proteomes" id="UP000464865"/>
    </source>
</evidence>
<dbReference type="InterPro" id="IPR012674">
    <property type="entry name" value="Calycin"/>
</dbReference>
<protein>
    <submittedName>
        <fullName evidence="5">Metal-binding protein ZinT</fullName>
    </submittedName>
</protein>
<evidence type="ECO:0000313" key="5">
    <source>
        <dbReference type="EMBL" id="QIB37522.1"/>
    </source>
</evidence>
<evidence type="ECO:0000256" key="3">
    <source>
        <dbReference type="SAM" id="SignalP"/>
    </source>
</evidence>
<organism evidence="5 6">
    <name type="scientific">Rhizobium oryzihabitans</name>
    <dbReference type="NCBI Taxonomy" id="2267833"/>
    <lineage>
        <taxon>Bacteria</taxon>
        <taxon>Pseudomonadati</taxon>
        <taxon>Pseudomonadota</taxon>
        <taxon>Alphaproteobacteria</taxon>
        <taxon>Hyphomicrobiales</taxon>
        <taxon>Rhizobiaceae</taxon>
        <taxon>Rhizobium/Agrobacterium group</taxon>
        <taxon>Rhizobium</taxon>
    </lineage>
</organism>
<feature type="domain" description="ZinT" evidence="4">
    <location>
        <begin position="48"/>
        <end position="225"/>
    </location>
</feature>
<dbReference type="AlphaFoldDB" id="A0A7L5BFB4"/>
<proteinExistence type="predicted"/>
<evidence type="ECO:0000259" key="4">
    <source>
        <dbReference type="Pfam" id="PF09223"/>
    </source>
</evidence>
<reference evidence="5 6" key="1">
    <citation type="submission" date="2020-02" db="EMBL/GenBank/DDBJ databases">
        <title>Plant-Promoting Endophytic Bacterium Rhizobium oryzihabitans sp. nov., Isolated from the Root of Rice.</title>
        <authorList>
            <person name="zhao J."/>
            <person name="Zhang G."/>
        </authorList>
    </citation>
    <scope>NUCLEOTIDE SEQUENCE [LARGE SCALE GENOMIC DNA]</scope>
    <source>
        <strain evidence="5 6">M15</strain>
    </source>
</reference>
<dbReference type="Pfam" id="PF09223">
    <property type="entry name" value="ZinT"/>
    <property type="match status" value="1"/>
</dbReference>
<feature type="signal peptide" evidence="3">
    <location>
        <begin position="1"/>
        <end position="26"/>
    </location>
</feature>
<feature type="chain" id="PRO_5029876692" evidence="3">
    <location>
        <begin position="27"/>
        <end position="225"/>
    </location>
</feature>
<dbReference type="RefSeq" id="WP_082184028.1">
    <property type="nucleotide sequence ID" value="NZ_CP048632.1"/>
</dbReference>
<gene>
    <name evidence="5" type="ORF">G3A56_05590</name>
</gene>
<evidence type="ECO:0000256" key="2">
    <source>
        <dbReference type="ARBA" id="ARBA00022833"/>
    </source>
</evidence>
<dbReference type="Proteomes" id="UP000464865">
    <property type="component" value="Chromosome M15-11"/>
</dbReference>
<dbReference type="SUPFAM" id="SSF50814">
    <property type="entry name" value="Lipocalins"/>
    <property type="match status" value="1"/>
</dbReference>
<evidence type="ECO:0000256" key="1">
    <source>
        <dbReference type="ARBA" id="ARBA00022729"/>
    </source>
</evidence>
<name>A0A7L5BFB4_9HYPH</name>
<accession>A0A7L5BFB4</accession>
<dbReference type="InterPro" id="IPR015304">
    <property type="entry name" value="ZinT_dom"/>
</dbReference>
<dbReference type="KEGG" id="roy:G3A56_05590"/>
<keyword evidence="6" id="KW-1185">Reference proteome</keyword>
<dbReference type="GO" id="GO:0008270">
    <property type="term" value="F:zinc ion binding"/>
    <property type="evidence" value="ECO:0007669"/>
    <property type="project" value="InterPro"/>
</dbReference>
<keyword evidence="2" id="KW-0862">Zinc</keyword>
<dbReference type="EMBL" id="CP048632">
    <property type="protein sequence ID" value="QIB37522.1"/>
    <property type="molecule type" value="Genomic_DNA"/>
</dbReference>
<sequence>MQKTITRVTGALAIGSMLLMTAPALAAGKDKASSAHSHDHSHGQTEAEKQIYKGYFEDAQVKPRTLSDWEGDWQSVYPYLLNGSLDPIMAEKAAHGDMSAEEYRAYYEIGYKTDVNRIVIKGNSFSFYRGAKPVEATYAADGYEILTYKKGNRGVRYIFKKTIGDAAAPQFVQFSDHTIAPAKAGHYHLYWGNDRKALLDEVTNWPTYYPFMMDGPEIVKEMAAH</sequence>
<keyword evidence="1 3" id="KW-0732">Signal</keyword>